<feature type="compositionally biased region" description="Basic and acidic residues" evidence="1">
    <location>
        <begin position="128"/>
        <end position="157"/>
    </location>
</feature>
<keyword evidence="3" id="KW-1185">Reference proteome</keyword>
<feature type="compositionally biased region" description="Basic and acidic residues" evidence="1">
    <location>
        <begin position="266"/>
        <end position="290"/>
    </location>
</feature>
<dbReference type="EMBL" id="JARBHB010000017">
    <property type="protein sequence ID" value="KAJ8865911.1"/>
    <property type="molecule type" value="Genomic_DNA"/>
</dbReference>
<feature type="compositionally biased region" description="Basic and acidic residues" evidence="1">
    <location>
        <begin position="313"/>
        <end position="354"/>
    </location>
</feature>
<feature type="region of interest" description="Disordered" evidence="1">
    <location>
        <begin position="596"/>
        <end position="914"/>
    </location>
</feature>
<feature type="compositionally biased region" description="Basic and acidic residues" evidence="1">
    <location>
        <begin position="769"/>
        <end position="783"/>
    </location>
</feature>
<dbReference type="InterPro" id="IPR031959">
    <property type="entry name" value="DUF4779"/>
</dbReference>
<feature type="compositionally biased region" description="Basic and acidic residues" evidence="1">
    <location>
        <begin position="165"/>
        <end position="192"/>
    </location>
</feature>
<feature type="compositionally biased region" description="Gly residues" evidence="1">
    <location>
        <begin position="478"/>
        <end position="488"/>
    </location>
</feature>
<feature type="compositionally biased region" description="Basic and acidic residues" evidence="1">
    <location>
        <begin position="973"/>
        <end position="1015"/>
    </location>
</feature>
<feature type="compositionally biased region" description="Basic and acidic residues" evidence="1">
    <location>
        <begin position="926"/>
        <end position="950"/>
    </location>
</feature>
<feature type="region of interest" description="Disordered" evidence="1">
    <location>
        <begin position="926"/>
        <end position="1021"/>
    </location>
</feature>
<evidence type="ECO:0000256" key="1">
    <source>
        <dbReference type="SAM" id="MobiDB-lite"/>
    </source>
</evidence>
<sequence length="1021" mass="115866">MHRCDTIPGWWGRRTCSGTGINSWRVPMVVPLTPTPSRIMGGHGCLCLVVLMCLAQARNVDRAARQDRGDGAELVAAEAGLPPAAVVVAAAPDLVVEDLPVAVEAAAPRRRRNGKKRKANKYSAQVSDLDHSATHHHDKGHHDEGPKHHESHHEQGGGHRHHAEHHNVEGHKGDKGYKGHHEDEEKEQGHHDKERKKGHYEEDGGKKSEHHDGSSHYGEHHHGEEGEKGAKYGEEGDHKKGHSTKGEHNVHKKNEYEKKHEFYDEHHEGGDHEKHGDFDEHHEEHDGGHEKKGHHHSGHHEEHHGKKGHHEKGHHEHDHKGHKDHKEHDEHHDHHEEHGKKHGDEEGKKWDYKKSHSSGAGETGDPREDPPTNGIFRYNSHLRKSGEPAGDLTRFALVGGERANRFQLLGITTRCKQPRVLGYEIEPSRTTGYKWWRGPAGPASRESVSTAGPETRARDETTRGWMRKRRTCPPAGINTGGERGGGSSGDPESDMRFPGCVMRPSACLLFVAVIFSGVRRGEGFAVHRQDDVLPGAAQVIAQPASYTYVTTMSDQRPAPTGQRLSRRPPHAVDEAKVASHQTVVHHGGRRRLEVYPAAPQKDAFGNRRAASRYEKPQISESQHVERKEAAHRRPAYVDAPSLTTEKKSAKYSRSSFEGEKSHDLEPRRLAGTGRRHFADVEHAGVASRREEQKAARRPSYDEIGPRSQPSHHVEQKTYVKNVPSFEEEEEDKGRHRASHVVEHKVRSKPEDHYHTASEVVKQPAPFKAHHSDDQKQSASDDHKKGHHHHHHHDEHHEHHDGGGGHKKGHDEHHEKGGGHKHHGEHHQEEGHKGEKGYKGHHGHEEGEHGHHDKEHHKKHYEEKGGKEHEHHDEDGHYGEHHHEEEGDKGAKYGEEGEHKKGHSTKGEHNIHKKDEYEKKHEFYDEHHEGGDHEKHGEFDEHHEEHDGGHEKKGHHHGGHHEEHHGKKGHHEKGHHEHDHKGHKDHKEHDEYHDHHEEHGKKHGDEEGKKWAYKKSDKGRRR</sequence>
<proteinExistence type="predicted"/>
<feature type="compositionally biased region" description="Basic and acidic residues" evidence="1">
    <location>
        <begin position="656"/>
        <end position="668"/>
    </location>
</feature>
<feature type="region of interest" description="Disordered" evidence="1">
    <location>
        <begin position="436"/>
        <end position="493"/>
    </location>
</feature>
<feature type="compositionally biased region" description="Basic and acidic residues" evidence="1">
    <location>
        <begin position="676"/>
        <end position="704"/>
    </location>
</feature>
<feature type="region of interest" description="Disordered" evidence="1">
    <location>
        <begin position="266"/>
        <end position="388"/>
    </location>
</feature>
<reference evidence="2 3" key="1">
    <citation type="submission" date="2023-02" db="EMBL/GenBank/DDBJ databases">
        <title>LHISI_Scaffold_Assembly.</title>
        <authorList>
            <person name="Stuart O.P."/>
            <person name="Cleave R."/>
            <person name="Magrath M.J.L."/>
            <person name="Mikheyev A.S."/>
        </authorList>
    </citation>
    <scope>NUCLEOTIDE SEQUENCE [LARGE SCALE GENOMIC DNA]</scope>
    <source>
        <strain evidence="2">Daus_M_001</strain>
        <tissue evidence="2">Leg muscle</tissue>
    </source>
</reference>
<feature type="compositionally biased region" description="Basic and acidic residues" evidence="1">
    <location>
        <begin position="739"/>
        <end position="755"/>
    </location>
</feature>
<dbReference type="Pfam" id="PF16009">
    <property type="entry name" value="DUF4779"/>
    <property type="match status" value="2"/>
</dbReference>
<protein>
    <submittedName>
        <fullName evidence="2">Uncharacterized protein</fullName>
    </submittedName>
</protein>
<name>A0ABQ9G0A1_9NEOP</name>
<feature type="compositionally biased region" description="Basic residues" evidence="1">
    <location>
        <begin position="784"/>
        <end position="793"/>
    </location>
</feature>
<evidence type="ECO:0000313" key="3">
    <source>
        <dbReference type="Proteomes" id="UP001159363"/>
    </source>
</evidence>
<comment type="caution">
    <text evidence="2">The sequence shown here is derived from an EMBL/GenBank/DDBJ whole genome shotgun (WGS) entry which is preliminary data.</text>
</comment>
<feature type="compositionally biased region" description="Basic and acidic residues" evidence="1">
    <location>
        <begin position="199"/>
        <end position="253"/>
    </location>
</feature>
<feature type="region of interest" description="Disordered" evidence="1">
    <location>
        <begin position="107"/>
        <end position="253"/>
    </location>
</feature>
<feature type="compositionally biased region" description="Basic and acidic residues" evidence="1">
    <location>
        <begin position="825"/>
        <end position="852"/>
    </location>
</feature>
<evidence type="ECO:0000313" key="2">
    <source>
        <dbReference type="EMBL" id="KAJ8865911.1"/>
    </source>
</evidence>
<feature type="compositionally biased region" description="Basic residues" evidence="1">
    <location>
        <begin position="108"/>
        <end position="120"/>
    </location>
</feature>
<organism evidence="2 3">
    <name type="scientific">Dryococelus australis</name>
    <dbReference type="NCBI Taxonomy" id="614101"/>
    <lineage>
        <taxon>Eukaryota</taxon>
        <taxon>Metazoa</taxon>
        <taxon>Ecdysozoa</taxon>
        <taxon>Arthropoda</taxon>
        <taxon>Hexapoda</taxon>
        <taxon>Insecta</taxon>
        <taxon>Pterygota</taxon>
        <taxon>Neoptera</taxon>
        <taxon>Polyneoptera</taxon>
        <taxon>Phasmatodea</taxon>
        <taxon>Verophasmatodea</taxon>
        <taxon>Anareolatae</taxon>
        <taxon>Phasmatidae</taxon>
        <taxon>Eurycanthinae</taxon>
        <taxon>Dryococelus</taxon>
    </lineage>
</organism>
<accession>A0ABQ9G0A1</accession>
<feature type="compositionally biased region" description="Basic and acidic residues" evidence="1">
    <location>
        <begin position="611"/>
        <end position="628"/>
    </location>
</feature>
<feature type="compositionally biased region" description="Basic and acidic residues" evidence="1">
    <location>
        <begin position="794"/>
        <end position="817"/>
    </location>
</feature>
<gene>
    <name evidence="2" type="ORF">PR048_033434</name>
</gene>
<dbReference type="Proteomes" id="UP001159363">
    <property type="component" value="Chromosome 16"/>
</dbReference>
<feature type="compositionally biased region" description="Basic and acidic residues" evidence="1">
    <location>
        <begin position="859"/>
        <end position="914"/>
    </location>
</feature>